<evidence type="ECO:0000313" key="3">
    <source>
        <dbReference type="Proteomes" id="UP001189429"/>
    </source>
</evidence>
<sequence length="110" mass="11177">FCAAGTAAAGGPPAERAAQELGDGGHTQAARPQLGEPRSSQGPFAGLPGRPATCPKGARQRPQECRPGARAARARGGARTRRRAPLSGPPRRAASRGGPASAGRWRRPPA</sequence>
<accession>A0ABN9Q4Y9</accession>
<feature type="compositionally biased region" description="Low complexity" evidence="1">
    <location>
        <begin position="1"/>
        <end position="16"/>
    </location>
</feature>
<keyword evidence="3" id="KW-1185">Reference proteome</keyword>
<feature type="non-terminal residue" evidence="2">
    <location>
        <position position="1"/>
    </location>
</feature>
<feature type="compositionally biased region" description="Low complexity" evidence="1">
    <location>
        <begin position="89"/>
        <end position="103"/>
    </location>
</feature>
<dbReference type="EMBL" id="CAUYUJ010002446">
    <property type="protein sequence ID" value="CAK0800793.1"/>
    <property type="molecule type" value="Genomic_DNA"/>
</dbReference>
<name>A0ABN9Q4Y9_9DINO</name>
<proteinExistence type="predicted"/>
<comment type="caution">
    <text evidence="2">The sequence shown here is derived from an EMBL/GenBank/DDBJ whole genome shotgun (WGS) entry which is preliminary data.</text>
</comment>
<feature type="compositionally biased region" description="Basic residues" evidence="1">
    <location>
        <begin position="72"/>
        <end position="84"/>
    </location>
</feature>
<gene>
    <name evidence="2" type="ORF">PCOR1329_LOCUS8843</name>
</gene>
<dbReference type="Proteomes" id="UP001189429">
    <property type="component" value="Unassembled WGS sequence"/>
</dbReference>
<evidence type="ECO:0000256" key="1">
    <source>
        <dbReference type="SAM" id="MobiDB-lite"/>
    </source>
</evidence>
<reference evidence="2" key="1">
    <citation type="submission" date="2023-10" db="EMBL/GenBank/DDBJ databases">
        <authorList>
            <person name="Chen Y."/>
            <person name="Shah S."/>
            <person name="Dougan E. K."/>
            <person name="Thang M."/>
            <person name="Chan C."/>
        </authorList>
    </citation>
    <scope>NUCLEOTIDE SEQUENCE [LARGE SCALE GENOMIC DNA]</scope>
</reference>
<feature type="region of interest" description="Disordered" evidence="1">
    <location>
        <begin position="1"/>
        <end position="110"/>
    </location>
</feature>
<protein>
    <submittedName>
        <fullName evidence="2">Uncharacterized protein</fullName>
    </submittedName>
</protein>
<evidence type="ECO:0000313" key="2">
    <source>
        <dbReference type="EMBL" id="CAK0800793.1"/>
    </source>
</evidence>
<organism evidence="2 3">
    <name type="scientific">Prorocentrum cordatum</name>
    <dbReference type="NCBI Taxonomy" id="2364126"/>
    <lineage>
        <taxon>Eukaryota</taxon>
        <taxon>Sar</taxon>
        <taxon>Alveolata</taxon>
        <taxon>Dinophyceae</taxon>
        <taxon>Prorocentrales</taxon>
        <taxon>Prorocentraceae</taxon>
        <taxon>Prorocentrum</taxon>
    </lineage>
</organism>
<feature type="non-terminal residue" evidence="2">
    <location>
        <position position="110"/>
    </location>
</feature>